<organism evidence="1 2">
    <name type="scientific">Ficus carica</name>
    <name type="common">Common fig</name>
    <dbReference type="NCBI Taxonomy" id="3494"/>
    <lineage>
        <taxon>Eukaryota</taxon>
        <taxon>Viridiplantae</taxon>
        <taxon>Streptophyta</taxon>
        <taxon>Embryophyta</taxon>
        <taxon>Tracheophyta</taxon>
        <taxon>Spermatophyta</taxon>
        <taxon>Magnoliopsida</taxon>
        <taxon>eudicotyledons</taxon>
        <taxon>Gunneridae</taxon>
        <taxon>Pentapetalae</taxon>
        <taxon>rosids</taxon>
        <taxon>fabids</taxon>
        <taxon>Rosales</taxon>
        <taxon>Moraceae</taxon>
        <taxon>Ficeae</taxon>
        <taxon>Ficus</taxon>
    </lineage>
</organism>
<comment type="caution">
    <text evidence="1">The sequence shown here is derived from an EMBL/GenBank/DDBJ whole genome shotgun (WGS) entry which is preliminary data.</text>
</comment>
<evidence type="ECO:0000313" key="2">
    <source>
        <dbReference type="Proteomes" id="UP001187192"/>
    </source>
</evidence>
<gene>
    <name evidence="1" type="ORF">TIFTF001_046608</name>
</gene>
<reference evidence="1" key="1">
    <citation type="submission" date="2023-07" db="EMBL/GenBank/DDBJ databases">
        <title>draft genome sequence of fig (Ficus carica).</title>
        <authorList>
            <person name="Takahashi T."/>
            <person name="Nishimura K."/>
        </authorList>
    </citation>
    <scope>NUCLEOTIDE SEQUENCE</scope>
</reference>
<proteinExistence type="predicted"/>
<dbReference type="Proteomes" id="UP001187192">
    <property type="component" value="Unassembled WGS sequence"/>
</dbReference>
<protein>
    <submittedName>
        <fullName evidence="1">Uncharacterized protein</fullName>
    </submittedName>
</protein>
<accession>A0AA87Z932</accession>
<sequence>MVTNNNLIGCYSKSDKALEYELLSCHVGAIYQERRMTVCYDEVCYDTMFYAMNDGGFKRYVTWFELDWTGCLNYSMLNGLFHGLSWYGLTAFNHSMVMYHSTCTHDMHKLITYVHAVDYYDKDIYLVLNPVGLKKTARLHWYSEEWRRSSASSTGPKEWLHYMEILFRLCVAGTYLQVMFVSRRLDEEARAWCLGMEDLRGGS</sequence>
<evidence type="ECO:0000313" key="1">
    <source>
        <dbReference type="EMBL" id="GMN32564.1"/>
    </source>
</evidence>
<dbReference type="AlphaFoldDB" id="A0AA87Z932"/>
<name>A0AA87Z932_FICCA</name>
<keyword evidence="2" id="KW-1185">Reference proteome</keyword>
<dbReference type="EMBL" id="BTGU01004812">
    <property type="protein sequence ID" value="GMN32564.1"/>
    <property type="molecule type" value="Genomic_DNA"/>
</dbReference>